<reference evidence="1" key="1">
    <citation type="submission" date="2021-11" db="EMBL/GenBank/DDBJ databases">
        <title>Development of a sustainable strategy for remediation of hydrocarbon-contaminated territories based on the waste exchange concept.</title>
        <authorList>
            <person name="Elkin A."/>
        </authorList>
    </citation>
    <scope>NUCLEOTIDE SEQUENCE</scope>
    <source>
        <strain evidence="1">IEGM 757</strain>
    </source>
</reference>
<gene>
    <name evidence="1" type="ORF">LQ384_26860</name>
</gene>
<evidence type="ECO:0000313" key="1">
    <source>
        <dbReference type="EMBL" id="MCD2114727.1"/>
    </source>
</evidence>
<proteinExistence type="predicted"/>
<evidence type="ECO:0000313" key="2">
    <source>
        <dbReference type="Proteomes" id="UP001198630"/>
    </source>
</evidence>
<dbReference type="EMBL" id="JAJNCO010000027">
    <property type="protein sequence ID" value="MCD2114727.1"/>
    <property type="molecule type" value="Genomic_DNA"/>
</dbReference>
<dbReference type="AlphaFoldDB" id="A0AAW4XNR6"/>
<comment type="caution">
    <text evidence="1">The sequence shown here is derived from an EMBL/GenBank/DDBJ whole genome shotgun (WGS) entry which is preliminary data.</text>
</comment>
<name>A0AAW4XNR6_RHORH</name>
<organism evidence="1 2">
    <name type="scientific">Rhodococcus rhodochrous</name>
    <dbReference type="NCBI Taxonomy" id="1829"/>
    <lineage>
        <taxon>Bacteria</taxon>
        <taxon>Bacillati</taxon>
        <taxon>Actinomycetota</taxon>
        <taxon>Actinomycetes</taxon>
        <taxon>Mycobacteriales</taxon>
        <taxon>Nocardiaceae</taxon>
        <taxon>Rhodococcus</taxon>
    </lineage>
</organism>
<accession>A0AAW4XNR6</accession>
<protein>
    <submittedName>
        <fullName evidence="1">Uncharacterized protein</fullName>
    </submittedName>
</protein>
<sequence length="113" mass="13268">MWSTYRQDYFWAATELWMGARHNDQLRAVLATEERRLYQKVRKAIDSIFGAPLIEHPGYIDMREFVNTSMRGVALTYSFDRRPHVRDPHRRMWKQYATSVLLAHGDAAGADSH</sequence>
<dbReference type="RefSeq" id="WP_230792727.1">
    <property type="nucleotide sequence ID" value="NZ_JAJNCO010000027.1"/>
</dbReference>
<dbReference type="Proteomes" id="UP001198630">
    <property type="component" value="Unassembled WGS sequence"/>
</dbReference>